<evidence type="ECO:0000256" key="1">
    <source>
        <dbReference type="SAM" id="SignalP"/>
    </source>
</evidence>
<proteinExistence type="predicted"/>
<evidence type="ECO:0000259" key="3">
    <source>
        <dbReference type="Pfam" id="PF11329"/>
    </source>
</evidence>
<feature type="domain" description="Glycoamylase-like" evidence="2">
    <location>
        <begin position="336"/>
        <end position="481"/>
    </location>
</feature>
<feature type="domain" description="DUF3131" evidence="3">
    <location>
        <begin position="46"/>
        <end position="187"/>
    </location>
</feature>
<dbReference type="InterPro" id="IPR021478">
    <property type="entry name" value="DUF3131"/>
</dbReference>
<dbReference type="Gene3D" id="1.50.10.140">
    <property type="match status" value="1"/>
</dbReference>
<reference evidence="4 5" key="1">
    <citation type="submission" date="2020-06" db="EMBL/GenBank/DDBJ databases">
        <title>Actinomadura xiongansis sp. nov., isolated from soil of Baiyangdian.</title>
        <authorList>
            <person name="Zhang X."/>
        </authorList>
    </citation>
    <scope>NUCLEOTIDE SEQUENCE [LARGE SCALE GENOMIC DNA]</scope>
    <source>
        <strain evidence="4 5">HBUM206468</strain>
    </source>
</reference>
<dbReference type="EMBL" id="JABVEC010000020">
    <property type="protein sequence ID" value="MBC6468656.1"/>
    <property type="molecule type" value="Genomic_DNA"/>
</dbReference>
<dbReference type="Proteomes" id="UP000805614">
    <property type="component" value="Unassembled WGS sequence"/>
</dbReference>
<name>A0ABR7LV68_9ACTN</name>
<dbReference type="Pfam" id="PF11329">
    <property type="entry name" value="DUF3131"/>
    <property type="match status" value="1"/>
</dbReference>
<sequence length="507" mass="55719">MKITSLRHIVSLAGFAALLLLLMPAVQAPATAAVGSAKPTAATLDRYARDTWASFVAMTDAKTGLPTDRLRDDGTRSRQTSTTNIGAYMWSAVAAERLGIISHAETVARMSKTISTLERMERHQPSGQFYNWYDYSTGTKLTTWPPSGAPLTPILSSVDNGWLATGLRILRNSVPELASRAEAIYDSMNFGFYYRPDVNRILFHYEPDTGKSACCYDTIVSESRIASYIGIAKGELPPKEYYGAWRSFPDTCDWSWQETRPIGVWRRYLGVDVFEGAYPYAGMRVTPSWGGSMFEALMPSLFVPEEQWAPRSWGINHPLTIDAHIYHGQHEARYGYWGFSPANVPEVPAGSVEGDYSAYGVDAIGMDPNGYPSNKDRTLVDHGFSGCPGRPAQPDPSPSAYTNGVVTPHAVFLALRNRPAETISNLTKLMQNTRVYTKWGFADSVNVETGAVSPFYLSLDQGMIMAAIGNALGDDVLRKAFATPDMKRVLRPVIGIEQFGASARPTS</sequence>
<dbReference type="RefSeq" id="WP_187245701.1">
    <property type="nucleotide sequence ID" value="NZ_BAAAOK010000001.1"/>
</dbReference>
<dbReference type="InterPro" id="IPR019282">
    <property type="entry name" value="Glycoamylase-like_cons_dom"/>
</dbReference>
<dbReference type="Pfam" id="PF10091">
    <property type="entry name" value="Glycoamylase"/>
    <property type="match status" value="1"/>
</dbReference>
<accession>A0ABR7LV68</accession>
<organism evidence="4 5">
    <name type="scientific">Actinomadura alba</name>
    <dbReference type="NCBI Taxonomy" id="406431"/>
    <lineage>
        <taxon>Bacteria</taxon>
        <taxon>Bacillati</taxon>
        <taxon>Actinomycetota</taxon>
        <taxon>Actinomycetes</taxon>
        <taxon>Streptosporangiales</taxon>
        <taxon>Thermomonosporaceae</taxon>
        <taxon>Actinomadura</taxon>
    </lineage>
</organism>
<protein>
    <submittedName>
        <fullName evidence="4">DUF3131 domain-containing protein</fullName>
    </submittedName>
</protein>
<keyword evidence="1" id="KW-0732">Signal</keyword>
<comment type="caution">
    <text evidence="4">The sequence shown here is derived from an EMBL/GenBank/DDBJ whole genome shotgun (WGS) entry which is preliminary data.</text>
</comment>
<feature type="chain" id="PRO_5046107964" evidence="1">
    <location>
        <begin position="33"/>
        <end position="507"/>
    </location>
</feature>
<feature type="signal peptide" evidence="1">
    <location>
        <begin position="1"/>
        <end position="32"/>
    </location>
</feature>
<evidence type="ECO:0000259" key="2">
    <source>
        <dbReference type="Pfam" id="PF10091"/>
    </source>
</evidence>
<evidence type="ECO:0000313" key="5">
    <source>
        <dbReference type="Proteomes" id="UP000805614"/>
    </source>
</evidence>
<keyword evidence="5" id="KW-1185">Reference proteome</keyword>
<gene>
    <name evidence="4" type="ORF">HKK74_24625</name>
</gene>
<evidence type="ECO:0000313" key="4">
    <source>
        <dbReference type="EMBL" id="MBC6468656.1"/>
    </source>
</evidence>